<protein>
    <submittedName>
        <fullName evidence="5">Por secretion system C-terminal sorting domain-containing protein</fullName>
    </submittedName>
</protein>
<sequence length="691" mass="74772">MKKITTLIAILFFLQITSAQDSCDGAIPITTAGFYTVGTINGTPPTLICAENGAIPSTRPPGAEWYAYTPSANYTVTVTTDLTQNTSGIDTRVHVYTGSCGALVCYAGDDDAGTYYQYSSIVTFNVTAGTTYIIAFDNRWNSNGFTFQLVENAVIVPVPAPVSYTNQVVSTINSTHNKCVVDMNGDHKDDIVGVSNGNLKIHIQETAGTFSVSNFTLTGASKMPNWSMAAGDYNRDGYNDLVLGAGDGLSIWRSQNDNGIITYSPITPGEYIFCQRTNFVDINNDGNLDIFSCHDVNRNVYYLNNSSNNLTYYQSGVTPGAYNLGLTPSGGNYASIWTDFDNDGDVDMFISKCSGPPCELHRNDGNGVFTDISAIAQINPTPVQSWSSAVADFDNDGDMDILIGSNGSTAHKFFRNNLDLTNNTEEAYTEITSGSGWDTDTSINRDYIAYDFDNNGFVDIMGSANKIMFNQGNNIFSPVAYTGLGLGVGGVGDLNDDGFLDIVNGSTIHFAIPNGNNWLKVALQGVQSNKNGIGARIEIHGSWGKQIRDIRSGEGFAYMSTLNAHFGLGSATAIDQVIIHWPSGIVDTYNNVNPNQQLLVVEGTTLSVIKNVNNSVFSIYPNPAKNVINIQMNTSNVEIISAKLYDLAGKKVLEKELLDSKINIESLSKGTYILVLKDTEGQNYSQKIIKE</sequence>
<dbReference type="EMBL" id="FQZI01000002">
    <property type="protein sequence ID" value="SHI70462.1"/>
    <property type="molecule type" value="Genomic_DNA"/>
</dbReference>
<evidence type="ECO:0000313" key="5">
    <source>
        <dbReference type="EMBL" id="SHI70462.1"/>
    </source>
</evidence>
<dbReference type="PANTHER" id="PTHR16026:SF0">
    <property type="entry name" value="CARTILAGE ACIDIC PROTEIN 1"/>
    <property type="match status" value="1"/>
</dbReference>
<reference evidence="6" key="1">
    <citation type="submission" date="2016-11" db="EMBL/GenBank/DDBJ databases">
        <authorList>
            <person name="Varghese N."/>
            <person name="Submissions S."/>
        </authorList>
    </citation>
    <scope>NUCLEOTIDE SEQUENCE [LARGE SCALE GENOMIC DNA]</scope>
    <source>
        <strain evidence="6">DSM 18829</strain>
    </source>
</reference>
<feature type="domain" description="ASPIC/UnbV" evidence="3">
    <location>
        <begin position="532"/>
        <end position="598"/>
    </location>
</feature>
<gene>
    <name evidence="5" type="ORF">SAMN05444363_1345</name>
</gene>
<dbReference type="AlphaFoldDB" id="A0A1M6DB30"/>
<dbReference type="STRING" id="415425.SAMN05444363_1345"/>
<dbReference type="Pfam" id="PF07593">
    <property type="entry name" value="UnbV_ASPIC"/>
    <property type="match status" value="1"/>
</dbReference>
<name>A0A1M6DB30_9FLAO</name>
<dbReference type="InterPro" id="IPR011519">
    <property type="entry name" value="UnbV_ASPIC"/>
</dbReference>
<keyword evidence="1 2" id="KW-0732">Signal</keyword>
<dbReference type="SUPFAM" id="SSF69318">
    <property type="entry name" value="Integrin alpha N-terminal domain"/>
    <property type="match status" value="1"/>
</dbReference>
<dbReference type="Gene3D" id="2.130.10.130">
    <property type="entry name" value="Integrin alpha, N-terminal"/>
    <property type="match status" value="2"/>
</dbReference>
<keyword evidence="6" id="KW-1185">Reference proteome</keyword>
<dbReference type="Pfam" id="PF18962">
    <property type="entry name" value="Por_Secre_tail"/>
    <property type="match status" value="1"/>
</dbReference>
<evidence type="ECO:0000259" key="3">
    <source>
        <dbReference type="Pfam" id="PF07593"/>
    </source>
</evidence>
<dbReference type="InterPro" id="IPR026444">
    <property type="entry name" value="Secre_tail"/>
</dbReference>
<dbReference type="NCBIfam" id="TIGR04183">
    <property type="entry name" value="Por_Secre_tail"/>
    <property type="match status" value="1"/>
</dbReference>
<evidence type="ECO:0000256" key="2">
    <source>
        <dbReference type="SAM" id="SignalP"/>
    </source>
</evidence>
<organism evidence="5 6">
    <name type="scientific">Flavobacterium terrae</name>
    <dbReference type="NCBI Taxonomy" id="415425"/>
    <lineage>
        <taxon>Bacteria</taxon>
        <taxon>Pseudomonadati</taxon>
        <taxon>Bacteroidota</taxon>
        <taxon>Flavobacteriia</taxon>
        <taxon>Flavobacteriales</taxon>
        <taxon>Flavobacteriaceae</taxon>
        <taxon>Flavobacterium</taxon>
    </lineage>
</organism>
<dbReference type="Pfam" id="PF13517">
    <property type="entry name" value="FG-GAP_3"/>
    <property type="match status" value="2"/>
</dbReference>
<dbReference type="OrthoDB" id="9816120at2"/>
<feature type="chain" id="PRO_5012883944" evidence="2">
    <location>
        <begin position="20"/>
        <end position="691"/>
    </location>
</feature>
<dbReference type="RefSeq" id="WP_073309770.1">
    <property type="nucleotide sequence ID" value="NZ_FQZI01000002.1"/>
</dbReference>
<evidence type="ECO:0000313" key="6">
    <source>
        <dbReference type="Proteomes" id="UP000184488"/>
    </source>
</evidence>
<dbReference type="InterPro" id="IPR027039">
    <property type="entry name" value="Crtac1"/>
</dbReference>
<dbReference type="InterPro" id="IPR028994">
    <property type="entry name" value="Integrin_alpha_N"/>
</dbReference>
<proteinExistence type="predicted"/>
<evidence type="ECO:0000256" key="1">
    <source>
        <dbReference type="ARBA" id="ARBA00022729"/>
    </source>
</evidence>
<dbReference type="InterPro" id="IPR013517">
    <property type="entry name" value="FG-GAP"/>
</dbReference>
<feature type="domain" description="Secretion system C-terminal sorting" evidence="4">
    <location>
        <begin position="619"/>
        <end position="689"/>
    </location>
</feature>
<evidence type="ECO:0000259" key="4">
    <source>
        <dbReference type="Pfam" id="PF18962"/>
    </source>
</evidence>
<dbReference type="Proteomes" id="UP000184488">
    <property type="component" value="Unassembled WGS sequence"/>
</dbReference>
<dbReference type="PANTHER" id="PTHR16026">
    <property type="entry name" value="CARTILAGE ACIDIC PROTEIN 1"/>
    <property type="match status" value="1"/>
</dbReference>
<accession>A0A1M6DB30</accession>
<feature type="signal peptide" evidence="2">
    <location>
        <begin position="1"/>
        <end position="19"/>
    </location>
</feature>